<evidence type="ECO:0000313" key="4">
    <source>
        <dbReference type="EMBL" id="TJZ79000.1"/>
    </source>
</evidence>
<proteinExistence type="inferred from homology"/>
<gene>
    <name evidence="3" type="primary">cheD</name>
    <name evidence="4" type="ORF">FAZ21_01565</name>
</gene>
<dbReference type="InterPro" id="IPR005659">
    <property type="entry name" value="Chemorcpt_Glu_NH3ase_CheD"/>
</dbReference>
<organism evidence="4 5">
    <name type="scientific">Chitiniphilus eburneus</name>
    <dbReference type="NCBI Taxonomy" id="2571148"/>
    <lineage>
        <taxon>Bacteria</taxon>
        <taxon>Pseudomonadati</taxon>
        <taxon>Pseudomonadota</taxon>
        <taxon>Betaproteobacteria</taxon>
        <taxon>Neisseriales</taxon>
        <taxon>Chitinibacteraceae</taxon>
        <taxon>Chitiniphilus</taxon>
    </lineage>
</organism>
<dbReference type="GO" id="GO:0006935">
    <property type="term" value="P:chemotaxis"/>
    <property type="evidence" value="ECO:0007669"/>
    <property type="project" value="UniProtKB-UniRule"/>
</dbReference>
<keyword evidence="5" id="KW-1185">Reference proteome</keyword>
<dbReference type="PANTHER" id="PTHR35147">
    <property type="entry name" value="CHEMORECEPTOR GLUTAMINE DEAMIDASE CHED-RELATED"/>
    <property type="match status" value="1"/>
</dbReference>
<comment type="caution">
    <text evidence="4">The sequence shown here is derived from an EMBL/GenBank/DDBJ whole genome shotgun (WGS) entry which is preliminary data.</text>
</comment>
<evidence type="ECO:0000256" key="1">
    <source>
        <dbReference type="ARBA" id="ARBA00022500"/>
    </source>
</evidence>
<evidence type="ECO:0000256" key="2">
    <source>
        <dbReference type="ARBA" id="ARBA00022801"/>
    </source>
</evidence>
<keyword evidence="1 3" id="KW-0145">Chemotaxis</keyword>
<dbReference type="HAMAP" id="MF_01440">
    <property type="entry name" value="CheD"/>
    <property type="match status" value="1"/>
</dbReference>
<dbReference type="Gene3D" id="3.30.1330.200">
    <property type="match status" value="1"/>
</dbReference>
<dbReference type="OrthoDB" id="9807202at2"/>
<dbReference type="AlphaFoldDB" id="A0A4U0QCX6"/>
<reference evidence="4 5" key="1">
    <citation type="submission" date="2019-04" db="EMBL/GenBank/DDBJ databases">
        <title>Chitiniphilus eburnea sp. nov., a novel chitinolytic bacterium isolated from aquaculture sludge.</title>
        <authorList>
            <person name="Sheng M."/>
        </authorList>
    </citation>
    <scope>NUCLEOTIDE SEQUENCE [LARGE SCALE GENOMIC DNA]</scope>
    <source>
        <strain evidence="4 5">HX-2-15</strain>
    </source>
</reference>
<evidence type="ECO:0000313" key="5">
    <source>
        <dbReference type="Proteomes" id="UP000310016"/>
    </source>
</evidence>
<dbReference type="Proteomes" id="UP000310016">
    <property type="component" value="Unassembled WGS sequence"/>
</dbReference>
<dbReference type="InterPro" id="IPR038592">
    <property type="entry name" value="CheD-like_sf"/>
</dbReference>
<comment type="catalytic activity">
    <reaction evidence="3">
        <text>L-glutaminyl-[protein] + H2O = L-glutamyl-[protein] + NH4(+)</text>
        <dbReference type="Rhea" id="RHEA:16441"/>
        <dbReference type="Rhea" id="RHEA-COMP:10207"/>
        <dbReference type="Rhea" id="RHEA-COMP:10208"/>
        <dbReference type="ChEBI" id="CHEBI:15377"/>
        <dbReference type="ChEBI" id="CHEBI:28938"/>
        <dbReference type="ChEBI" id="CHEBI:29973"/>
        <dbReference type="ChEBI" id="CHEBI:30011"/>
        <dbReference type="EC" id="3.5.1.44"/>
    </reaction>
</comment>
<dbReference type="InterPro" id="IPR011324">
    <property type="entry name" value="Cytotoxic_necrot_fac-like_cat"/>
</dbReference>
<dbReference type="EC" id="3.5.1.44" evidence="3"/>
<keyword evidence="2 3" id="KW-0378">Hydrolase</keyword>
<dbReference type="PANTHER" id="PTHR35147:SF3">
    <property type="entry name" value="CHEMORECEPTOR GLUTAMINE DEAMIDASE CHED 1-RELATED"/>
    <property type="match status" value="1"/>
</dbReference>
<sequence>MRRIYLNPGELYFGEGQVMVETLLGSCVAIVLRHRARALGGVCHFLLPERITHGRGSKAQDGRYGAEAFGLLLAQARRRGCAIGDFDAKLFGGARVFESSKVVEGVGESNARYAEQLLHDAEIPLLSSDLGGVGYRYLRVDLGQGDVWVRRGYPLLGTPPRFSSANGGGNP</sequence>
<dbReference type="EMBL" id="SUMF01000001">
    <property type="protein sequence ID" value="TJZ79000.1"/>
    <property type="molecule type" value="Genomic_DNA"/>
</dbReference>
<dbReference type="CDD" id="cd16352">
    <property type="entry name" value="CheD"/>
    <property type="match status" value="1"/>
</dbReference>
<dbReference type="RefSeq" id="WP_136771515.1">
    <property type="nucleotide sequence ID" value="NZ_CP156074.1"/>
</dbReference>
<protein>
    <recommendedName>
        <fullName evidence="3">Probable chemoreceptor glutamine deamidase CheD</fullName>
        <ecNumber evidence="3">3.5.1.44</ecNumber>
    </recommendedName>
</protein>
<comment type="similarity">
    <text evidence="3">Belongs to the CheD family.</text>
</comment>
<name>A0A4U0QCX6_9NEIS</name>
<accession>A0A4U0QCX6</accession>
<evidence type="ECO:0000256" key="3">
    <source>
        <dbReference type="HAMAP-Rule" id="MF_01440"/>
    </source>
</evidence>
<dbReference type="GO" id="GO:0050568">
    <property type="term" value="F:protein-glutamine glutaminase activity"/>
    <property type="evidence" value="ECO:0007669"/>
    <property type="project" value="UniProtKB-UniRule"/>
</dbReference>
<dbReference type="SUPFAM" id="SSF64438">
    <property type="entry name" value="CNF1/YfiH-like putative cysteine hydrolases"/>
    <property type="match status" value="1"/>
</dbReference>
<comment type="function">
    <text evidence="3">Probably deamidates glutamine residues to glutamate on methyl-accepting chemotaxis receptors (MCPs), playing an important role in chemotaxis.</text>
</comment>
<dbReference type="Pfam" id="PF03975">
    <property type="entry name" value="CheD"/>
    <property type="match status" value="1"/>
</dbReference>